<protein>
    <submittedName>
        <fullName evidence="2">Uncharacterized protein</fullName>
    </submittedName>
</protein>
<evidence type="ECO:0000313" key="2">
    <source>
        <dbReference type="EMBL" id="EEB31969.1"/>
    </source>
</evidence>
<reference evidence="2 3" key="1">
    <citation type="submission" date="2008-10" db="EMBL/GenBank/DDBJ databases">
        <title>Draft genome sequence of Desulvovibrio piger (ATCC 29098).</title>
        <authorList>
            <person name="Sudarsanam P."/>
            <person name="Ley R."/>
            <person name="Guruge J."/>
            <person name="Turnbaugh P.J."/>
            <person name="Mahowald M."/>
            <person name="Liep D."/>
            <person name="Gordon J."/>
        </authorList>
    </citation>
    <scope>NUCLEOTIDE SEQUENCE [LARGE SCALE GENOMIC DNA]</scope>
    <source>
        <strain evidence="2 3">ATCC 29098</strain>
    </source>
</reference>
<keyword evidence="1" id="KW-0812">Transmembrane</keyword>
<dbReference type="Proteomes" id="UP000003676">
    <property type="component" value="Unassembled WGS sequence"/>
</dbReference>
<name>B6WYH7_9BACT</name>
<reference evidence="2 3" key="2">
    <citation type="submission" date="2008-10" db="EMBL/GenBank/DDBJ databases">
        <authorList>
            <person name="Fulton L."/>
            <person name="Clifton S."/>
            <person name="Fulton B."/>
            <person name="Xu J."/>
            <person name="Minx P."/>
            <person name="Pepin K.H."/>
            <person name="Johnson M."/>
            <person name="Bhonagiri V."/>
            <person name="Nash W.E."/>
            <person name="Mardis E.R."/>
            <person name="Wilson R.K."/>
        </authorList>
    </citation>
    <scope>NUCLEOTIDE SEQUENCE [LARGE SCALE GENOMIC DNA]</scope>
    <source>
        <strain evidence="2 3">ATCC 29098</strain>
    </source>
</reference>
<evidence type="ECO:0000256" key="1">
    <source>
        <dbReference type="SAM" id="Phobius"/>
    </source>
</evidence>
<dbReference type="AlphaFoldDB" id="B6WYH7"/>
<keyword evidence="1" id="KW-1133">Transmembrane helix</keyword>
<feature type="transmembrane region" description="Helical" evidence="1">
    <location>
        <begin position="29"/>
        <end position="48"/>
    </location>
</feature>
<sequence length="54" mass="6377">MAVELVKIFKPLSWPCQHFFKKNSMLYKITYIYFLIFILLFTTSAPCLPSKDIS</sequence>
<evidence type="ECO:0000313" key="3">
    <source>
        <dbReference type="Proteomes" id="UP000003676"/>
    </source>
</evidence>
<dbReference type="EMBL" id="ABXU01000110">
    <property type="protein sequence ID" value="EEB31969.1"/>
    <property type="molecule type" value="Genomic_DNA"/>
</dbReference>
<gene>
    <name evidence="2" type="ORF">DESPIG_03163</name>
</gene>
<comment type="caution">
    <text evidence="2">The sequence shown here is derived from an EMBL/GenBank/DDBJ whole genome shotgun (WGS) entry which is preliminary data.</text>
</comment>
<organism evidence="2 3">
    <name type="scientific">Desulfovibrio piger ATCC 29098</name>
    <dbReference type="NCBI Taxonomy" id="411464"/>
    <lineage>
        <taxon>Bacteria</taxon>
        <taxon>Pseudomonadati</taxon>
        <taxon>Thermodesulfobacteriota</taxon>
        <taxon>Desulfovibrionia</taxon>
        <taxon>Desulfovibrionales</taxon>
        <taxon>Desulfovibrionaceae</taxon>
        <taxon>Desulfovibrio</taxon>
    </lineage>
</organism>
<accession>B6WYH7</accession>
<keyword evidence="1" id="KW-0472">Membrane</keyword>
<dbReference type="HOGENOM" id="CLU_3073084_0_0_7"/>
<proteinExistence type="predicted"/>
<feature type="non-terminal residue" evidence="2">
    <location>
        <position position="54"/>
    </location>
</feature>